<dbReference type="RefSeq" id="WP_180906161.1">
    <property type="nucleotide sequence ID" value="NZ_CP040908.1"/>
</dbReference>
<dbReference type="SUPFAM" id="SSF55298">
    <property type="entry name" value="YjgF-like"/>
    <property type="match status" value="1"/>
</dbReference>
<dbReference type="AlphaFoldDB" id="A0A7H9DRF0"/>
<accession>A0A7H9DRF0</accession>
<name>A0A7H9DRF0_9FLAO</name>
<reference evidence="2 3" key="1">
    <citation type="submission" date="2019-06" db="EMBL/GenBank/DDBJ databases">
        <title>Emergence of pandrug resistant Empedobacter falsenii in China.</title>
        <authorList>
            <person name="Dong N."/>
            <person name="Chen S."/>
            <person name="Zhang R."/>
        </authorList>
    </citation>
    <scope>NUCLEOTIDE SEQUENCE [LARGE SCALE GENOMIC DNA]</scope>
    <source>
        <strain evidence="2 3">1681-1</strain>
    </source>
</reference>
<sequence length="125" mass="14295">MKIIQTENMPIANGHYSQCIEHNGILYLSGQLPIDRKTKKIPTTISEQTNLVLKNIETILHEANSDKNHILQVRIYIPNIQLWDEVNTVYSNFFGTHKPTRCVIPTNKLHYGALIEVEVTAIKKS</sequence>
<evidence type="ECO:0000313" key="2">
    <source>
        <dbReference type="EMBL" id="QLL57311.1"/>
    </source>
</evidence>
<dbReference type="InterPro" id="IPR006056">
    <property type="entry name" value="RidA"/>
</dbReference>
<evidence type="ECO:0000313" key="3">
    <source>
        <dbReference type="Proteomes" id="UP000510643"/>
    </source>
</evidence>
<evidence type="ECO:0000256" key="1">
    <source>
        <dbReference type="ARBA" id="ARBA00010552"/>
    </source>
</evidence>
<dbReference type="InterPro" id="IPR006175">
    <property type="entry name" value="YjgF/YER057c/UK114"/>
</dbReference>
<dbReference type="EMBL" id="CP040908">
    <property type="protein sequence ID" value="QLL57311.1"/>
    <property type="molecule type" value="Genomic_DNA"/>
</dbReference>
<comment type="similarity">
    <text evidence="1">Belongs to the RutC family.</text>
</comment>
<dbReference type="KEGG" id="efal:FH779_04080"/>
<dbReference type="Pfam" id="PF01042">
    <property type="entry name" value="Ribonuc_L-PSP"/>
    <property type="match status" value="1"/>
</dbReference>
<protein>
    <submittedName>
        <fullName evidence="2">RidA family protein</fullName>
    </submittedName>
</protein>
<dbReference type="PANTHER" id="PTHR11803:SF58">
    <property type="entry name" value="PROTEIN HMF1-RELATED"/>
    <property type="match status" value="1"/>
</dbReference>
<dbReference type="CDD" id="cd00448">
    <property type="entry name" value="YjgF_YER057c_UK114_family"/>
    <property type="match status" value="1"/>
</dbReference>
<gene>
    <name evidence="2" type="ORF">FH779_04080</name>
</gene>
<dbReference type="GO" id="GO:0005829">
    <property type="term" value="C:cytosol"/>
    <property type="evidence" value="ECO:0007669"/>
    <property type="project" value="TreeGrafter"/>
</dbReference>
<dbReference type="Gene3D" id="3.30.1330.40">
    <property type="entry name" value="RutC-like"/>
    <property type="match status" value="1"/>
</dbReference>
<dbReference type="FunFam" id="3.30.1330.40:FF:000001">
    <property type="entry name" value="L-PSP family endoribonuclease"/>
    <property type="match status" value="1"/>
</dbReference>
<organism evidence="2 3">
    <name type="scientific">Empedobacter falsenii</name>
    <dbReference type="NCBI Taxonomy" id="343874"/>
    <lineage>
        <taxon>Bacteria</taxon>
        <taxon>Pseudomonadati</taxon>
        <taxon>Bacteroidota</taxon>
        <taxon>Flavobacteriia</taxon>
        <taxon>Flavobacteriales</taxon>
        <taxon>Weeksellaceae</taxon>
        <taxon>Empedobacter</taxon>
    </lineage>
</organism>
<dbReference type="PANTHER" id="PTHR11803">
    <property type="entry name" value="2-IMINOBUTANOATE/2-IMINOPROPANOATE DEAMINASE RIDA"/>
    <property type="match status" value="1"/>
</dbReference>
<keyword evidence="3" id="KW-1185">Reference proteome</keyword>
<dbReference type="GO" id="GO:0019239">
    <property type="term" value="F:deaminase activity"/>
    <property type="evidence" value="ECO:0007669"/>
    <property type="project" value="TreeGrafter"/>
</dbReference>
<proteinExistence type="inferred from homology"/>
<dbReference type="InterPro" id="IPR035959">
    <property type="entry name" value="RutC-like_sf"/>
</dbReference>
<dbReference type="Proteomes" id="UP000510643">
    <property type="component" value="Chromosome"/>
</dbReference>
<dbReference type="GeneID" id="78400619"/>
<dbReference type="NCBIfam" id="TIGR00004">
    <property type="entry name" value="Rid family detoxifying hydrolase"/>
    <property type="match status" value="1"/>
</dbReference>